<dbReference type="InterPro" id="IPR000794">
    <property type="entry name" value="Beta-ketoacyl_synthase"/>
</dbReference>
<evidence type="ECO:0000256" key="4">
    <source>
        <dbReference type="RuleBase" id="RU003694"/>
    </source>
</evidence>
<dbReference type="PROSITE" id="PS52004">
    <property type="entry name" value="KS3_2"/>
    <property type="match status" value="1"/>
</dbReference>
<dbReference type="PANTHER" id="PTHR11712">
    <property type="entry name" value="POLYKETIDE SYNTHASE-RELATED"/>
    <property type="match status" value="1"/>
</dbReference>
<dbReference type="Gene3D" id="3.40.47.10">
    <property type="match status" value="3"/>
</dbReference>
<dbReference type="GO" id="GO:0006633">
    <property type="term" value="P:fatty acid biosynthetic process"/>
    <property type="evidence" value="ECO:0007669"/>
    <property type="project" value="TreeGrafter"/>
</dbReference>
<dbReference type="PANTHER" id="PTHR11712:SF297">
    <property type="entry name" value="3-OXOACYL-[ACYL-CARRIER-PROTEIN] SYNTHASE, MITOCHONDRIAL"/>
    <property type="match status" value="1"/>
</dbReference>
<sequence length="528" mass="56924">MRGRRWLGFVPTRFQLRRFSSFEAPPVPPLRRVVVTGVGMVTPLGCGVETTWKRLIEGECGIRAICPDDLKMNGFEPEVKMYTFDQLTSKVAAIVPYGSSSGEFDEQLWLNSKEHRSIARFIGYALCAADEALKDANWMPTEQDEKEQTVFAYFVLMLEYHSFCFSLVSKSKLHQGVSLGAGTGSISDILEASRMICEKNIRRLSPFFIPRILINMASGHVSMKYGFQGPNHSSVTACATGAHSIGDAARMIQFGDTNVMVAGGTEASIDALSIAGFCRLRALSTKYNSKPHEASRPFDCGRDGFVIGEGSGVMVLEELEHARKRGAKIYAELRGYGTSGDAHHITQPHIGGRGAVLAMTRALKQSGLHPSQVDYINAHATSTPLGNHFAIVNVLCNDFKLFALYGKQKVDIFVCVTEIPCSGDAAEANAIKCVFSDHATSGALSLSSTKGATGHLLGAAGAVEAIFTVLAIHHGIAPLTLNLSEPDPIFNGGFMPLTASKEMTIKSSLSNSFGFGGTNSCLLFTSTN</sequence>
<evidence type="ECO:0000256" key="3">
    <source>
        <dbReference type="ARBA" id="ARBA00022679"/>
    </source>
</evidence>
<dbReference type="CDD" id="cd00834">
    <property type="entry name" value="KAS_I_II"/>
    <property type="match status" value="1"/>
</dbReference>
<evidence type="ECO:0000313" key="7">
    <source>
        <dbReference type="Proteomes" id="UP000824120"/>
    </source>
</evidence>
<protein>
    <recommendedName>
        <fullName evidence="2">beta-ketoacyl-[acyl-carrier-protein] synthase I</fullName>
        <ecNumber evidence="2">2.3.1.41</ecNumber>
    </recommendedName>
</protein>
<proteinExistence type="inferred from homology"/>
<keyword evidence="3 4" id="KW-0808">Transferase</keyword>
<dbReference type="EC" id="2.3.1.41" evidence="2"/>
<feature type="domain" description="Ketosynthase family 3 (KS3)" evidence="5">
    <location>
        <begin position="30"/>
        <end position="526"/>
    </location>
</feature>
<keyword evidence="7" id="KW-1185">Reference proteome</keyword>
<gene>
    <name evidence="6" type="ORF">H5410_037969</name>
</gene>
<evidence type="ECO:0000259" key="5">
    <source>
        <dbReference type="PROSITE" id="PS52004"/>
    </source>
</evidence>
<dbReference type="GO" id="GO:0005739">
    <property type="term" value="C:mitochondrion"/>
    <property type="evidence" value="ECO:0007669"/>
    <property type="project" value="TreeGrafter"/>
</dbReference>
<accession>A0A9J5Y8Q6</accession>
<dbReference type="Pfam" id="PF00109">
    <property type="entry name" value="ketoacyl-synt"/>
    <property type="match status" value="1"/>
</dbReference>
<dbReference type="EMBL" id="JACXVP010000007">
    <property type="protein sequence ID" value="KAG5596737.1"/>
    <property type="molecule type" value="Genomic_DNA"/>
</dbReference>
<dbReference type="OrthoDB" id="5334845at2759"/>
<dbReference type="InterPro" id="IPR014030">
    <property type="entry name" value="Ketoacyl_synth_N"/>
</dbReference>
<reference evidence="6 7" key="1">
    <citation type="submission" date="2020-09" db="EMBL/GenBank/DDBJ databases">
        <title>De no assembly of potato wild relative species, Solanum commersonii.</title>
        <authorList>
            <person name="Cho K."/>
        </authorList>
    </citation>
    <scope>NUCLEOTIDE SEQUENCE [LARGE SCALE GENOMIC DNA]</scope>
    <source>
        <strain evidence="6">LZ3.2</strain>
        <tissue evidence="6">Leaf</tissue>
    </source>
</reference>
<dbReference type="Pfam" id="PF02801">
    <property type="entry name" value="Ketoacyl-synt_C"/>
    <property type="match status" value="2"/>
</dbReference>
<evidence type="ECO:0000256" key="2">
    <source>
        <dbReference type="ARBA" id="ARBA00013191"/>
    </source>
</evidence>
<name>A0A9J5Y8Q6_SOLCO</name>
<comment type="caution">
    <text evidence="6">The sequence shown here is derived from an EMBL/GenBank/DDBJ whole genome shotgun (WGS) entry which is preliminary data.</text>
</comment>
<dbReference type="InterPro" id="IPR020841">
    <property type="entry name" value="PKS_Beta-ketoAc_synthase_dom"/>
</dbReference>
<dbReference type="InterPro" id="IPR016039">
    <property type="entry name" value="Thiolase-like"/>
</dbReference>
<dbReference type="SUPFAM" id="SSF53901">
    <property type="entry name" value="Thiolase-like"/>
    <property type="match status" value="3"/>
</dbReference>
<dbReference type="Proteomes" id="UP000824120">
    <property type="component" value="Chromosome 7"/>
</dbReference>
<dbReference type="GO" id="GO:0004315">
    <property type="term" value="F:3-oxoacyl-[acyl-carrier-protein] synthase activity"/>
    <property type="evidence" value="ECO:0007669"/>
    <property type="project" value="UniProtKB-EC"/>
</dbReference>
<dbReference type="AlphaFoldDB" id="A0A9J5Y8Q6"/>
<dbReference type="SMART" id="SM00825">
    <property type="entry name" value="PKS_KS"/>
    <property type="match status" value="1"/>
</dbReference>
<evidence type="ECO:0000256" key="1">
    <source>
        <dbReference type="ARBA" id="ARBA00008467"/>
    </source>
</evidence>
<comment type="similarity">
    <text evidence="1 4">Belongs to the thiolase-like superfamily. Beta-ketoacyl-ACP synthases family.</text>
</comment>
<dbReference type="InterPro" id="IPR014031">
    <property type="entry name" value="Ketoacyl_synth_C"/>
</dbReference>
<evidence type="ECO:0000313" key="6">
    <source>
        <dbReference type="EMBL" id="KAG5596737.1"/>
    </source>
</evidence>
<organism evidence="6 7">
    <name type="scientific">Solanum commersonii</name>
    <name type="common">Commerson's wild potato</name>
    <name type="synonym">Commerson's nightshade</name>
    <dbReference type="NCBI Taxonomy" id="4109"/>
    <lineage>
        <taxon>Eukaryota</taxon>
        <taxon>Viridiplantae</taxon>
        <taxon>Streptophyta</taxon>
        <taxon>Embryophyta</taxon>
        <taxon>Tracheophyta</taxon>
        <taxon>Spermatophyta</taxon>
        <taxon>Magnoliopsida</taxon>
        <taxon>eudicotyledons</taxon>
        <taxon>Gunneridae</taxon>
        <taxon>Pentapetalae</taxon>
        <taxon>asterids</taxon>
        <taxon>lamiids</taxon>
        <taxon>Solanales</taxon>
        <taxon>Solanaceae</taxon>
        <taxon>Solanoideae</taxon>
        <taxon>Solaneae</taxon>
        <taxon>Solanum</taxon>
    </lineage>
</organism>